<dbReference type="SMART" id="SM00674">
    <property type="entry name" value="CENPB"/>
    <property type="match status" value="1"/>
</dbReference>
<dbReference type="PANTHER" id="PTHR19303:SF16">
    <property type="entry name" value="JERKY PROTEIN HOMOLOG-LIKE"/>
    <property type="match status" value="1"/>
</dbReference>
<proteinExistence type="predicted"/>
<accession>A0ABQ9IMR7</accession>
<dbReference type="SUPFAM" id="SSF46689">
    <property type="entry name" value="Homeodomain-like"/>
    <property type="match status" value="1"/>
</dbReference>
<dbReference type="InterPro" id="IPR009057">
    <property type="entry name" value="Homeodomain-like_sf"/>
</dbReference>
<name>A0ABQ9IMR7_9NEOP</name>
<reference evidence="4 5" key="1">
    <citation type="submission" date="2023-02" db="EMBL/GenBank/DDBJ databases">
        <title>LHISI_Scaffold_Assembly.</title>
        <authorList>
            <person name="Stuart O.P."/>
            <person name="Cleave R."/>
            <person name="Magrath M.J.L."/>
            <person name="Mikheyev A.S."/>
        </authorList>
    </citation>
    <scope>NUCLEOTIDE SEQUENCE [LARGE SCALE GENOMIC DNA]</scope>
    <source>
        <strain evidence="4">Daus_M_001</strain>
        <tissue evidence="4">Leg muscle</tissue>
    </source>
</reference>
<dbReference type="Pfam" id="PF03184">
    <property type="entry name" value="DDE_1"/>
    <property type="match status" value="1"/>
</dbReference>
<dbReference type="EMBL" id="JARBHB010000001">
    <property type="protein sequence ID" value="KAJ8897475.1"/>
    <property type="molecule type" value="Genomic_DNA"/>
</dbReference>
<organism evidence="4 5">
    <name type="scientific">Dryococelus australis</name>
    <dbReference type="NCBI Taxonomy" id="614101"/>
    <lineage>
        <taxon>Eukaryota</taxon>
        <taxon>Metazoa</taxon>
        <taxon>Ecdysozoa</taxon>
        <taxon>Arthropoda</taxon>
        <taxon>Hexapoda</taxon>
        <taxon>Insecta</taxon>
        <taxon>Pterygota</taxon>
        <taxon>Neoptera</taxon>
        <taxon>Polyneoptera</taxon>
        <taxon>Phasmatodea</taxon>
        <taxon>Verophasmatodea</taxon>
        <taxon>Anareolatae</taxon>
        <taxon>Phasmatidae</taxon>
        <taxon>Eurycanthinae</taxon>
        <taxon>Dryococelus</taxon>
    </lineage>
</organism>
<dbReference type="Pfam" id="PF03221">
    <property type="entry name" value="HTH_Tnp_Tc5"/>
    <property type="match status" value="1"/>
</dbReference>
<dbReference type="Proteomes" id="UP001159363">
    <property type="component" value="Chromosome 1"/>
</dbReference>
<dbReference type="InterPro" id="IPR004875">
    <property type="entry name" value="DDE_SF_endonuclease_dom"/>
</dbReference>
<sequence>MKTAENKELEEGVFKWFFQQRALGNPLSGPIICQKAKLLAEKINSLSLFKVSNDWLWNFKARHGFREFDLRKTSAPGHKVNKARVTVLNCANYGKPQNTLPLLLIGKSKNPQAFENVKKLPLFYKNQPKGWMTAALFTEWYDSIFIPEVKKYHMAIGKEGSKVMLSLDNTPTHPTESLLDRRDGCFKTLFLQT</sequence>
<protein>
    <recommendedName>
        <fullName evidence="3">HTH CENPB-type domain-containing protein</fullName>
    </recommendedName>
</protein>
<evidence type="ECO:0000313" key="5">
    <source>
        <dbReference type="Proteomes" id="UP001159363"/>
    </source>
</evidence>
<keyword evidence="2" id="KW-0238">DNA-binding</keyword>
<keyword evidence="5" id="KW-1185">Reference proteome</keyword>
<comment type="subcellular location">
    <subcellularLocation>
        <location evidence="1">Nucleus</location>
    </subcellularLocation>
</comment>
<comment type="caution">
    <text evidence="4">The sequence shown here is derived from an EMBL/GenBank/DDBJ whole genome shotgun (WGS) entry which is preliminary data.</text>
</comment>
<dbReference type="InterPro" id="IPR006600">
    <property type="entry name" value="HTH_CenpB_DNA-bd_dom"/>
</dbReference>
<feature type="domain" description="HTH CENPB-type" evidence="3">
    <location>
        <begin position="1"/>
        <end position="69"/>
    </location>
</feature>
<evidence type="ECO:0000259" key="3">
    <source>
        <dbReference type="PROSITE" id="PS51253"/>
    </source>
</evidence>
<evidence type="ECO:0000256" key="2">
    <source>
        <dbReference type="ARBA" id="ARBA00023125"/>
    </source>
</evidence>
<dbReference type="PROSITE" id="PS51253">
    <property type="entry name" value="HTH_CENPB"/>
    <property type="match status" value="1"/>
</dbReference>
<dbReference type="Gene3D" id="1.10.10.60">
    <property type="entry name" value="Homeodomain-like"/>
    <property type="match status" value="1"/>
</dbReference>
<dbReference type="InterPro" id="IPR050863">
    <property type="entry name" value="CenT-Element_Derived"/>
</dbReference>
<evidence type="ECO:0000313" key="4">
    <source>
        <dbReference type="EMBL" id="KAJ8897475.1"/>
    </source>
</evidence>
<dbReference type="PANTHER" id="PTHR19303">
    <property type="entry name" value="TRANSPOSON"/>
    <property type="match status" value="1"/>
</dbReference>
<evidence type="ECO:0000256" key="1">
    <source>
        <dbReference type="ARBA" id="ARBA00004123"/>
    </source>
</evidence>
<gene>
    <name evidence="4" type="ORF">PR048_002821</name>
</gene>